<dbReference type="GO" id="GO:0016020">
    <property type="term" value="C:membrane"/>
    <property type="evidence" value="ECO:0007669"/>
    <property type="project" value="TreeGrafter"/>
</dbReference>
<keyword evidence="1 3" id="KW-0378">Hydrolase</keyword>
<reference evidence="3 4" key="1">
    <citation type="submission" date="2017-07" db="EMBL/GenBank/DDBJ databases">
        <title>Acidovorax KNDSW TSA 6 genome sequence and assembly.</title>
        <authorList>
            <person name="Mayilraj S."/>
        </authorList>
    </citation>
    <scope>NUCLEOTIDE SEQUENCE [LARGE SCALE GENOMIC DNA]</scope>
    <source>
        <strain evidence="3 4">KNDSW-TSA6</strain>
    </source>
</reference>
<dbReference type="EMBL" id="NOIG01000004">
    <property type="protein sequence ID" value="OYD51305.1"/>
    <property type="molecule type" value="Genomic_DNA"/>
</dbReference>
<keyword evidence="4" id="KW-1185">Reference proteome</keyword>
<evidence type="ECO:0000256" key="1">
    <source>
        <dbReference type="ARBA" id="ARBA00022801"/>
    </source>
</evidence>
<dbReference type="OrthoDB" id="9780765at2"/>
<dbReference type="GO" id="GO:0016787">
    <property type="term" value="F:hydrolase activity"/>
    <property type="evidence" value="ECO:0007669"/>
    <property type="project" value="UniProtKB-KW"/>
</dbReference>
<evidence type="ECO:0000313" key="3">
    <source>
        <dbReference type="EMBL" id="OYD51305.1"/>
    </source>
</evidence>
<dbReference type="Gene3D" id="3.40.50.1820">
    <property type="entry name" value="alpha/beta hydrolase"/>
    <property type="match status" value="1"/>
</dbReference>
<name>A0A235ES96_9BURK</name>
<evidence type="ECO:0000313" key="4">
    <source>
        <dbReference type="Proteomes" id="UP000215441"/>
    </source>
</evidence>
<dbReference type="InterPro" id="IPR029058">
    <property type="entry name" value="AB_hydrolase_fold"/>
</dbReference>
<comment type="caution">
    <text evidence="3">The sequence shown here is derived from an EMBL/GenBank/DDBJ whole genome shotgun (WGS) entry which is preliminary data.</text>
</comment>
<protein>
    <submittedName>
        <fullName evidence="3">Alpha/beta hydrolase</fullName>
    </submittedName>
</protein>
<dbReference type="PANTHER" id="PTHR43798">
    <property type="entry name" value="MONOACYLGLYCEROL LIPASE"/>
    <property type="match status" value="1"/>
</dbReference>
<dbReference type="Proteomes" id="UP000215441">
    <property type="component" value="Unassembled WGS sequence"/>
</dbReference>
<dbReference type="PANTHER" id="PTHR43798:SF31">
    <property type="entry name" value="AB HYDROLASE SUPERFAMILY PROTEIN YCLE"/>
    <property type="match status" value="1"/>
</dbReference>
<dbReference type="SUPFAM" id="SSF53474">
    <property type="entry name" value="alpha/beta-Hydrolases"/>
    <property type="match status" value="1"/>
</dbReference>
<evidence type="ECO:0000259" key="2">
    <source>
        <dbReference type="Pfam" id="PF12697"/>
    </source>
</evidence>
<proteinExistence type="predicted"/>
<dbReference type="AlphaFoldDB" id="A0A235ES96"/>
<dbReference type="Pfam" id="PF12697">
    <property type="entry name" value="Abhydrolase_6"/>
    <property type="match status" value="1"/>
</dbReference>
<organism evidence="3 4">
    <name type="scientific">Acidovorax kalamii</name>
    <dbReference type="NCBI Taxonomy" id="2004485"/>
    <lineage>
        <taxon>Bacteria</taxon>
        <taxon>Pseudomonadati</taxon>
        <taxon>Pseudomonadota</taxon>
        <taxon>Betaproteobacteria</taxon>
        <taxon>Burkholderiales</taxon>
        <taxon>Comamonadaceae</taxon>
        <taxon>Acidovorax</taxon>
    </lineage>
</organism>
<accession>A0A235ES96</accession>
<gene>
    <name evidence="3" type="ORF">CBY09_05625</name>
</gene>
<feature type="domain" description="AB hydrolase-1" evidence="2">
    <location>
        <begin position="25"/>
        <end position="259"/>
    </location>
</feature>
<sequence length="269" mass="28326">MQVKVSGALLAVEQDAHPGAAGVPVLFLHANVADRRMWQASCSWLASFRPAISYDRRGFGESRTLAPTPHSHVADLWSVMDALGYEQAVLVGCSTGGRIAIDAAMAQPARVGGLVLVSPGVGGAPTPEPVATVKELMDTIHATASRGDLDAKNELQAQLWLDGPLSPPGRVGGEARSLFLSMNGTALRAPHPGVAVEEPSAWARLESIQAPTAVLWGDLDLPHLQDRCRLLAQRIPAAQGTMLPGVAHLPSLEAPEQFNTALQRCLAGL</sequence>
<dbReference type="InterPro" id="IPR000073">
    <property type="entry name" value="AB_hydrolase_1"/>
</dbReference>
<dbReference type="InterPro" id="IPR050266">
    <property type="entry name" value="AB_hydrolase_sf"/>
</dbReference>